<evidence type="ECO:0000313" key="3">
    <source>
        <dbReference type="EMBL" id="EIW74997.1"/>
    </source>
</evidence>
<name>A0A5M3M7G5_CONPW</name>
<dbReference type="AlphaFoldDB" id="A0A5M3M7G5"/>
<protein>
    <recommendedName>
        <fullName evidence="2">DUF6534 domain-containing protein</fullName>
    </recommendedName>
</protein>
<feature type="transmembrane region" description="Helical" evidence="1">
    <location>
        <begin position="115"/>
        <end position="134"/>
    </location>
</feature>
<dbReference type="RefSeq" id="XP_007775045.1">
    <property type="nucleotide sequence ID" value="XM_007776855.1"/>
</dbReference>
<gene>
    <name evidence="3" type="ORF">CONPUDRAFT_169858</name>
</gene>
<keyword evidence="1" id="KW-0472">Membrane</keyword>
<feature type="domain" description="DUF6534" evidence="2">
    <location>
        <begin position="162"/>
        <end position="250"/>
    </location>
</feature>
<keyword evidence="4" id="KW-1185">Reference proteome</keyword>
<dbReference type="KEGG" id="cput:CONPUDRAFT_169858"/>
<feature type="transmembrane region" description="Helical" evidence="1">
    <location>
        <begin position="154"/>
        <end position="178"/>
    </location>
</feature>
<dbReference type="GeneID" id="19206343"/>
<organism evidence="3 4">
    <name type="scientific">Coniophora puteana (strain RWD-64-598)</name>
    <name type="common">Brown rot fungus</name>
    <dbReference type="NCBI Taxonomy" id="741705"/>
    <lineage>
        <taxon>Eukaryota</taxon>
        <taxon>Fungi</taxon>
        <taxon>Dikarya</taxon>
        <taxon>Basidiomycota</taxon>
        <taxon>Agaricomycotina</taxon>
        <taxon>Agaricomycetes</taxon>
        <taxon>Agaricomycetidae</taxon>
        <taxon>Boletales</taxon>
        <taxon>Coniophorineae</taxon>
        <taxon>Coniophoraceae</taxon>
        <taxon>Coniophora</taxon>
    </lineage>
</organism>
<evidence type="ECO:0000259" key="2">
    <source>
        <dbReference type="Pfam" id="PF20152"/>
    </source>
</evidence>
<dbReference type="InterPro" id="IPR045339">
    <property type="entry name" value="DUF6534"/>
</dbReference>
<dbReference type="EMBL" id="JH711590">
    <property type="protein sequence ID" value="EIW74997.1"/>
    <property type="molecule type" value="Genomic_DNA"/>
</dbReference>
<evidence type="ECO:0000256" key="1">
    <source>
        <dbReference type="SAM" id="Phobius"/>
    </source>
</evidence>
<proteinExistence type="predicted"/>
<evidence type="ECO:0000313" key="4">
    <source>
        <dbReference type="Proteomes" id="UP000053558"/>
    </source>
</evidence>
<feature type="transmembrane region" description="Helical" evidence="1">
    <location>
        <begin position="12"/>
        <end position="32"/>
    </location>
</feature>
<feature type="transmembrane region" description="Helical" evidence="1">
    <location>
        <begin position="44"/>
        <end position="65"/>
    </location>
</feature>
<accession>A0A5M3M7G5</accession>
<keyword evidence="1" id="KW-0812">Transmembrane</keyword>
<dbReference type="OMA" id="ELAIDEW"/>
<keyword evidence="1" id="KW-1133">Transmembrane helix</keyword>
<comment type="caution">
    <text evidence="3">The sequence shown here is derived from an EMBL/GenBank/DDBJ whole genome shotgun (WGS) entry which is preliminary data.</text>
</comment>
<feature type="transmembrane region" description="Helical" evidence="1">
    <location>
        <begin position="227"/>
        <end position="247"/>
    </location>
</feature>
<dbReference type="Proteomes" id="UP000053558">
    <property type="component" value="Unassembled WGS sequence"/>
</dbReference>
<feature type="transmembrane region" description="Helical" evidence="1">
    <location>
        <begin position="199"/>
        <end position="221"/>
    </location>
</feature>
<sequence>MGRYDDTLGLLLIAAFFNTFLYGVVTNQYCLYFNNFNDRRIMKAMVSFMFLLDTAHSAALIYMSWSYTITYFGDPTELAIDEWPYALTPVLTECTALVTQLFLAWRIWRLSSNRILVGIACTLAFSAFVLGMTSGIKSAILKLHSKMTSMGGIIASWMVMQVVTDFFITTTLIITLVRSKSEFEKTRHNAGMFNQLIRGAIQTGLFASAFAVSALISFILWPGSTLYGLFTLPVGRIYSVTLLNTLISRADLQTPQRRVHHTVMPAQGGDSGDSTEPLHFTTVITVPAFEDSQMSGQAASEVHTAPDAFEMHLLDVGARSDTRTDARADADVEADVDGIVGDNNQSL</sequence>
<dbReference type="OrthoDB" id="2971182at2759"/>
<reference evidence="4" key="1">
    <citation type="journal article" date="2012" name="Science">
        <title>The Paleozoic origin of enzymatic lignin decomposition reconstructed from 31 fungal genomes.</title>
        <authorList>
            <person name="Floudas D."/>
            <person name="Binder M."/>
            <person name="Riley R."/>
            <person name="Barry K."/>
            <person name="Blanchette R.A."/>
            <person name="Henrissat B."/>
            <person name="Martinez A.T."/>
            <person name="Otillar R."/>
            <person name="Spatafora J.W."/>
            <person name="Yadav J.S."/>
            <person name="Aerts A."/>
            <person name="Benoit I."/>
            <person name="Boyd A."/>
            <person name="Carlson A."/>
            <person name="Copeland A."/>
            <person name="Coutinho P.M."/>
            <person name="de Vries R.P."/>
            <person name="Ferreira P."/>
            <person name="Findley K."/>
            <person name="Foster B."/>
            <person name="Gaskell J."/>
            <person name="Glotzer D."/>
            <person name="Gorecki P."/>
            <person name="Heitman J."/>
            <person name="Hesse C."/>
            <person name="Hori C."/>
            <person name="Igarashi K."/>
            <person name="Jurgens J.A."/>
            <person name="Kallen N."/>
            <person name="Kersten P."/>
            <person name="Kohler A."/>
            <person name="Kuees U."/>
            <person name="Kumar T.K.A."/>
            <person name="Kuo A."/>
            <person name="LaButti K."/>
            <person name="Larrondo L.F."/>
            <person name="Lindquist E."/>
            <person name="Ling A."/>
            <person name="Lombard V."/>
            <person name="Lucas S."/>
            <person name="Lundell T."/>
            <person name="Martin R."/>
            <person name="McLaughlin D.J."/>
            <person name="Morgenstern I."/>
            <person name="Morin E."/>
            <person name="Murat C."/>
            <person name="Nagy L.G."/>
            <person name="Nolan M."/>
            <person name="Ohm R.A."/>
            <person name="Patyshakuliyeva A."/>
            <person name="Rokas A."/>
            <person name="Ruiz-Duenas F.J."/>
            <person name="Sabat G."/>
            <person name="Salamov A."/>
            <person name="Samejima M."/>
            <person name="Schmutz J."/>
            <person name="Slot J.C."/>
            <person name="St John F."/>
            <person name="Stenlid J."/>
            <person name="Sun H."/>
            <person name="Sun S."/>
            <person name="Syed K."/>
            <person name="Tsang A."/>
            <person name="Wiebenga A."/>
            <person name="Young D."/>
            <person name="Pisabarro A."/>
            <person name="Eastwood D.C."/>
            <person name="Martin F."/>
            <person name="Cullen D."/>
            <person name="Grigoriev I.V."/>
            <person name="Hibbett D.S."/>
        </authorList>
    </citation>
    <scope>NUCLEOTIDE SEQUENCE [LARGE SCALE GENOMIC DNA]</scope>
    <source>
        <strain evidence="4">RWD-64-598 SS2</strain>
    </source>
</reference>
<dbReference type="PANTHER" id="PTHR40465:SF1">
    <property type="entry name" value="DUF6534 DOMAIN-CONTAINING PROTEIN"/>
    <property type="match status" value="1"/>
</dbReference>
<dbReference type="Pfam" id="PF20152">
    <property type="entry name" value="DUF6534"/>
    <property type="match status" value="1"/>
</dbReference>
<dbReference type="PANTHER" id="PTHR40465">
    <property type="entry name" value="CHROMOSOME 1, WHOLE GENOME SHOTGUN SEQUENCE"/>
    <property type="match status" value="1"/>
</dbReference>
<feature type="transmembrane region" description="Helical" evidence="1">
    <location>
        <begin position="85"/>
        <end position="108"/>
    </location>
</feature>